<gene>
    <name evidence="3" type="ORF">Abor_035_072</name>
</gene>
<dbReference type="AlphaFoldDB" id="A0A0D6NLX3"/>
<evidence type="ECO:0000313" key="3">
    <source>
        <dbReference type="EMBL" id="GAN67049.1"/>
    </source>
</evidence>
<dbReference type="Proteomes" id="UP000032670">
    <property type="component" value="Unassembled WGS sequence"/>
</dbReference>
<dbReference type="STRING" id="1231341.Abor_035_072"/>
<organism evidence="3 4">
    <name type="scientific">Acetobacter orientalis</name>
    <dbReference type="NCBI Taxonomy" id="146474"/>
    <lineage>
        <taxon>Bacteria</taxon>
        <taxon>Pseudomonadati</taxon>
        <taxon>Pseudomonadota</taxon>
        <taxon>Alphaproteobacteria</taxon>
        <taxon>Acetobacterales</taxon>
        <taxon>Acetobacteraceae</taxon>
        <taxon>Acetobacter</taxon>
    </lineage>
</organism>
<accession>A0A6N3SVD5</accession>
<evidence type="ECO:0000256" key="1">
    <source>
        <dbReference type="SAM" id="MobiDB-lite"/>
    </source>
</evidence>
<proteinExistence type="predicted"/>
<dbReference type="GeneID" id="76205180"/>
<dbReference type="PANTHER" id="PTHR33608">
    <property type="entry name" value="BLL2464 PROTEIN"/>
    <property type="match status" value="1"/>
</dbReference>
<dbReference type="EMBL" id="BAMX01000035">
    <property type="protein sequence ID" value="GAN67049.1"/>
    <property type="molecule type" value="Genomic_DNA"/>
</dbReference>
<sequence length="351" mass="38355">MPALASFLQRLTKRTPQPHPPRDDWSAAQDFTASLTPKASAAPRKTQEQPNPARLAPQAAALAARLPDLMLQANHLAATLQAGQHGQKRAGSGESFWQYRQAQPGEPVHHIDWRQSARTAHAYVRETEAQAPQTYLLWCDLTPSMQWRSAPNLPEKGERAILLQLALAAYLLRNGEHVRLLTPSGPATPPPAGTPLERLALTLVGMAKTTTPPFAALPPTSVVPRHARLIIASDFLCDASLLHATLQHLAGVPAQAHLVHIADPVEYLLPYKGHITFQGLEHEAPLDLPHVQALQQAYKDQMSAHTATLQTYASRYGHTLTHHTTQNAPLPTLLALQDQMSAHTHHNGGRV</sequence>
<name>A0A0D6NLX3_9PROT</name>
<evidence type="ECO:0000259" key="2">
    <source>
        <dbReference type="Pfam" id="PF01882"/>
    </source>
</evidence>
<dbReference type="PANTHER" id="PTHR33608:SF6">
    <property type="entry name" value="BLL2464 PROTEIN"/>
    <property type="match status" value="1"/>
</dbReference>
<keyword evidence="4" id="KW-1185">Reference proteome</keyword>
<dbReference type="Pfam" id="PF01882">
    <property type="entry name" value="DUF58"/>
    <property type="match status" value="1"/>
</dbReference>
<protein>
    <recommendedName>
        <fullName evidence="2">DUF58 domain-containing protein</fullName>
    </recommendedName>
</protein>
<evidence type="ECO:0000313" key="4">
    <source>
        <dbReference type="Proteomes" id="UP000032670"/>
    </source>
</evidence>
<dbReference type="InterPro" id="IPR002881">
    <property type="entry name" value="DUF58"/>
</dbReference>
<reference evidence="3 4" key="1">
    <citation type="submission" date="2012-11" db="EMBL/GenBank/DDBJ databases">
        <title>Whole genome sequence of Acetobacter orientalis 21F-2.</title>
        <authorList>
            <person name="Azuma Y."/>
            <person name="Higashiura N."/>
            <person name="Hirakawa H."/>
            <person name="Matsushita K."/>
        </authorList>
    </citation>
    <scope>NUCLEOTIDE SEQUENCE [LARGE SCALE GENOMIC DNA]</scope>
    <source>
        <strain evidence="3 4">21F-2</strain>
    </source>
</reference>
<dbReference type="RefSeq" id="WP_052946434.1">
    <property type="nucleotide sequence ID" value="NZ_BAMX01000035.1"/>
</dbReference>
<feature type="domain" description="DUF58" evidence="2">
    <location>
        <begin position="98"/>
        <end position="307"/>
    </location>
</feature>
<feature type="region of interest" description="Disordered" evidence="1">
    <location>
        <begin position="1"/>
        <end position="54"/>
    </location>
</feature>
<comment type="caution">
    <text evidence="3">The sequence shown here is derived from an EMBL/GenBank/DDBJ whole genome shotgun (WGS) entry which is preliminary data.</text>
</comment>
<accession>A0A0D6NLX3</accession>